<sequence>MRSYLSPAHENLRTCTTEQGTWMFPLRTYASVHKEVKELSSVLSAITVTPVHTSSPTANCFTWAIRTLNTNSMGPTNDERTDELQFLQAIYFDDVTRQDSYSGNIEVHVAPESSLWLLHELSAIAVSEELPQRLAFDLKAFKKTFDKGAVNVGTAKTKSEAQHAIEWSTVSASSVFDVSKTCNNSIRPDTWTICNALVPTAALMEQTLSFDHP</sequence>
<dbReference type="AlphaFoldDB" id="A0A8K0RDV9"/>
<protein>
    <submittedName>
        <fullName evidence="1">Uncharacterized protein</fullName>
    </submittedName>
</protein>
<evidence type="ECO:0000313" key="2">
    <source>
        <dbReference type="Proteomes" id="UP000813461"/>
    </source>
</evidence>
<organism evidence="1 2">
    <name type="scientific">Paraphoma chrysanthemicola</name>
    <dbReference type="NCBI Taxonomy" id="798071"/>
    <lineage>
        <taxon>Eukaryota</taxon>
        <taxon>Fungi</taxon>
        <taxon>Dikarya</taxon>
        <taxon>Ascomycota</taxon>
        <taxon>Pezizomycotina</taxon>
        <taxon>Dothideomycetes</taxon>
        <taxon>Pleosporomycetidae</taxon>
        <taxon>Pleosporales</taxon>
        <taxon>Pleosporineae</taxon>
        <taxon>Phaeosphaeriaceae</taxon>
        <taxon>Paraphoma</taxon>
    </lineage>
</organism>
<dbReference type="Proteomes" id="UP000813461">
    <property type="component" value="Unassembled WGS sequence"/>
</dbReference>
<reference evidence="1" key="1">
    <citation type="journal article" date="2021" name="Nat. Commun.">
        <title>Genetic determinants of endophytism in the Arabidopsis root mycobiome.</title>
        <authorList>
            <person name="Mesny F."/>
            <person name="Miyauchi S."/>
            <person name="Thiergart T."/>
            <person name="Pickel B."/>
            <person name="Atanasova L."/>
            <person name="Karlsson M."/>
            <person name="Huettel B."/>
            <person name="Barry K.W."/>
            <person name="Haridas S."/>
            <person name="Chen C."/>
            <person name="Bauer D."/>
            <person name="Andreopoulos W."/>
            <person name="Pangilinan J."/>
            <person name="LaButti K."/>
            <person name="Riley R."/>
            <person name="Lipzen A."/>
            <person name="Clum A."/>
            <person name="Drula E."/>
            <person name="Henrissat B."/>
            <person name="Kohler A."/>
            <person name="Grigoriev I.V."/>
            <person name="Martin F.M."/>
            <person name="Hacquard S."/>
        </authorList>
    </citation>
    <scope>NUCLEOTIDE SEQUENCE</scope>
    <source>
        <strain evidence="1">MPI-SDFR-AT-0120</strain>
    </source>
</reference>
<evidence type="ECO:0000313" key="1">
    <source>
        <dbReference type="EMBL" id="KAH7092547.1"/>
    </source>
</evidence>
<name>A0A8K0RDV9_9PLEO</name>
<dbReference type="EMBL" id="JAGMVJ010000003">
    <property type="protein sequence ID" value="KAH7092547.1"/>
    <property type="molecule type" value="Genomic_DNA"/>
</dbReference>
<proteinExistence type="predicted"/>
<comment type="caution">
    <text evidence="1">The sequence shown here is derived from an EMBL/GenBank/DDBJ whole genome shotgun (WGS) entry which is preliminary data.</text>
</comment>
<accession>A0A8K0RDV9</accession>
<gene>
    <name evidence="1" type="ORF">FB567DRAFT_545695</name>
</gene>
<keyword evidence="2" id="KW-1185">Reference proteome</keyword>